<feature type="region of interest" description="Disordered" evidence="2">
    <location>
        <begin position="369"/>
        <end position="476"/>
    </location>
</feature>
<dbReference type="GO" id="GO:0005737">
    <property type="term" value="C:cytoplasm"/>
    <property type="evidence" value="ECO:0007669"/>
    <property type="project" value="TreeGrafter"/>
</dbReference>
<evidence type="ECO:0008006" key="5">
    <source>
        <dbReference type="Google" id="ProtNLM"/>
    </source>
</evidence>
<evidence type="ECO:0000313" key="4">
    <source>
        <dbReference type="Proteomes" id="UP000319257"/>
    </source>
</evidence>
<dbReference type="FunCoup" id="A0A507BQ08">
    <property type="interactions" value="7"/>
</dbReference>
<sequence length="522" mass="56831">MAGLTVLNEPEVRALLENLTYDEFESFRDPLRAALHDYSTGTQSSQNADIHQPRRTAITSSSNGSEVMFVPSSNIGGVSMKVLTLPDRKAEDNAIGSENLVRARGAITLYNRVGDPVGFVPAQTVTAFRTALASTCLLQRRKRMRQITVFGCGEQAYWHVRLALLMRGDSIRTVNIINRRFSEHARLIFKRLASTPGAVKEREGWADAKIGLLTPGYGDYARLVEEHLVESDAIFCCTPSTEPLFDPAILTSYEARAKGRVIVAIGSYKREMRELPVELLRQATRQGSKGGHHHHHKHAIEGGVIVVDTLDGALQEAGEIIEAGLQPNQLVELGELVMLRRNAIGGEAERDDDNDNTCSVPAAEFERLNMSSSSSLKSSSTLSSSTTTQDSASSPNSSQQTLPCNESENGGGGSEDGSQRGSSTHHGHRRSTSGGKSGGSHHERKKSSHRHHYHHHRPQQSGGHDAKGSSSKDHETDHLARWMSSGNIVYKGVGLGLMDLAVGMRLIELAKEKGVGTYIEGF</sequence>
<dbReference type="STRING" id="1093900.A0A507BQ08"/>
<feature type="compositionally biased region" description="Basic and acidic residues" evidence="2">
    <location>
        <begin position="464"/>
        <end position="476"/>
    </location>
</feature>
<name>A0A507BQ08_9PEZI</name>
<dbReference type="SUPFAM" id="SSF51735">
    <property type="entry name" value="NAD(P)-binding Rossmann-fold domains"/>
    <property type="match status" value="1"/>
</dbReference>
<reference evidence="3 4" key="1">
    <citation type="submission" date="2019-06" db="EMBL/GenBank/DDBJ databases">
        <title>Draft genome sequence of the filamentous fungus Phialemoniopsis curvata isolated from diesel fuel.</title>
        <authorList>
            <person name="Varaljay V.A."/>
            <person name="Lyon W.J."/>
            <person name="Crouch A.L."/>
            <person name="Drake C.E."/>
            <person name="Hollomon J.M."/>
            <person name="Nadeau L.J."/>
            <person name="Nunn H.S."/>
            <person name="Stevenson B.S."/>
            <person name="Bojanowski C.L."/>
            <person name="Crookes-Goodson W.J."/>
        </authorList>
    </citation>
    <scope>NUCLEOTIDE SEQUENCE [LARGE SCALE GENOMIC DNA]</scope>
    <source>
        <strain evidence="3 4">D216</strain>
    </source>
</reference>
<keyword evidence="4" id="KW-1185">Reference proteome</keyword>
<feature type="region of interest" description="Disordered" evidence="2">
    <location>
        <begin position="40"/>
        <end position="63"/>
    </location>
</feature>
<organism evidence="3 4">
    <name type="scientific">Thyridium curvatum</name>
    <dbReference type="NCBI Taxonomy" id="1093900"/>
    <lineage>
        <taxon>Eukaryota</taxon>
        <taxon>Fungi</taxon>
        <taxon>Dikarya</taxon>
        <taxon>Ascomycota</taxon>
        <taxon>Pezizomycotina</taxon>
        <taxon>Sordariomycetes</taxon>
        <taxon>Sordariomycetidae</taxon>
        <taxon>Thyridiales</taxon>
        <taxon>Thyridiaceae</taxon>
        <taxon>Thyridium</taxon>
    </lineage>
</organism>
<dbReference type="Proteomes" id="UP000319257">
    <property type="component" value="Unassembled WGS sequence"/>
</dbReference>
<dbReference type="InterPro" id="IPR023401">
    <property type="entry name" value="ODC_N"/>
</dbReference>
<feature type="compositionally biased region" description="Basic residues" evidence="2">
    <location>
        <begin position="442"/>
        <end position="458"/>
    </location>
</feature>
<proteinExistence type="inferred from homology"/>
<dbReference type="Gene3D" id="3.30.1780.10">
    <property type="entry name" value="ornithine cyclodeaminase, domain 1"/>
    <property type="match status" value="1"/>
</dbReference>
<dbReference type="Gene3D" id="3.40.50.720">
    <property type="entry name" value="NAD(P)-binding Rossmann-like Domain"/>
    <property type="match status" value="1"/>
</dbReference>
<evidence type="ECO:0000256" key="1">
    <source>
        <dbReference type="ARBA" id="ARBA00008903"/>
    </source>
</evidence>
<dbReference type="FunFam" id="3.40.50.720:FF:000577">
    <property type="entry name" value="Proline utilization protein PrnX, putative"/>
    <property type="match status" value="1"/>
</dbReference>
<dbReference type="EMBL" id="SKBQ01000106">
    <property type="protein sequence ID" value="TPX18870.1"/>
    <property type="molecule type" value="Genomic_DNA"/>
</dbReference>
<evidence type="ECO:0000256" key="2">
    <source>
        <dbReference type="SAM" id="MobiDB-lite"/>
    </source>
</evidence>
<dbReference type="OrthoDB" id="41492at2759"/>
<feature type="compositionally biased region" description="Polar residues" evidence="2">
    <location>
        <begin position="40"/>
        <end position="49"/>
    </location>
</feature>
<feature type="compositionally biased region" description="Polar residues" evidence="2">
    <location>
        <begin position="395"/>
        <end position="404"/>
    </location>
</feature>
<protein>
    <recommendedName>
        <fullName evidence="5">Ornithine cyclodeaminase</fullName>
    </recommendedName>
</protein>
<comment type="similarity">
    <text evidence="1">Belongs to the ornithine cyclodeaminase/mu-crystallin family.</text>
</comment>
<feature type="compositionally biased region" description="Low complexity" evidence="2">
    <location>
        <begin position="371"/>
        <end position="394"/>
    </location>
</feature>
<dbReference type="PANTHER" id="PTHR13812">
    <property type="entry name" value="KETIMINE REDUCTASE MU-CRYSTALLIN"/>
    <property type="match status" value="1"/>
</dbReference>
<dbReference type="InterPro" id="IPR003462">
    <property type="entry name" value="ODC_Mu_crystall"/>
</dbReference>
<dbReference type="AlphaFoldDB" id="A0A507BQ08"/>
<dbReference type="InParanoid" id="A0A507BQ08"/>
<dbReference type="PANTHER" id="PTHR13812:SF19">
    <property type="entry name" value="KETIMINE REDUCTASE MU-CRYSTALLIN"/>
    <property type="match status" value="1"/>
</dbReference>
<gene>
    <name evidence="3" type="ORF">E0L32_011422</name>
</gene>
<dbReference type="GeneID" id="41978869"/>
<comment type="caution">
    <text evidence="3">The sequence shown here is derived from an EMBL/GenBank/DDBJ whole genome shotgun (WGS) entry which is preliminary data.</text>
</comment>
<dbReference type="InterPro" id="IPR036291">
    <property type="entry name" value="NAD(P)-bd_dom_sf"/>
</dbReference>
<evidence type="ECO:0000313" key="3">
    <source>
        <dbReference type="EMBL" id="TPX18870.1"/>
    </source>
</evidence>
<accession>A0A507BQ08</accession>
<dbReference type="RefSeq" id="XP_031000581.1">
    <property type="nucleotide sequence ID" value="XM_031134150.1"/>
</dbReference>